<keyword evidence="1" id="KW-1133">Transmembrane helix</keyword>
<name>A0AA92C331_RHIRH</name>
<feature type="transmembrane region" description="Helical" evidence="1">
    <location>
        <begin position="55"/>
        <end position="79"/>
    </location>
</feature>
<proteinExistence type="predicted"/>
<dbReference type="AlphaFoldDB" id="A0AA92C331"/>
<evidence type="ECO:0000313" key="3">
    <source>
        <dbReference type="Proteomes" id="UP000244335"/>
    </source>
</evidence>
<reference evidence="2 3" key="1">
    <citation type="submission" date="2018-04" db="EMBL/GenBank/DDBJ databases">
        <authorList>
            <person name="Hagen T."/>
        </authorList>
    </citation>
    <scope>NUCLEOTIDE SEQUENCE [LARGE SCALE GENOMIC DNA]</scope>
    <source>
        <strain evidence="2 3">TPD7009</strain>
    </source>
</reference>
<dbReference type="RefSeq" id="WP_116493121.1">
    <property type="nucleotide sequence ID" value="NZ_QDFR01000003.1"/>
</dbReference>
<dbReference type="Proteomes" id="UP000244335">
    <property type="component" value="Unassembled WGS sequence"/>
</dbReference>
<evidence type="ECO:0000313" key="2">
    <source>
        <dbReference type="EMBL" id="PVE54012.1"/>
    </source>
</evidence>
<accession>A0AA92C331</accession>
<keyword evidence="1" id="KW-0812">Transmembrane</keyword>
<dbReference type="EMBL" id="QDFR01000003">
    <property type="protein sequence ID" value="PVE54012.1"/>
    <property type="molecule type" value="Genomic_DNA"/>
</dbReference>
<evidence type="ECO:0000256" key="1">
    <source>
        <dbReference type="SAM" id="Phobius"/>
    </source>
</evidence>
<comment type="caution">
    <text evidence="2">The sequence shown here is derived from an EMBL/GenBank/DDBJ whole genome shotgun (WGS) entry which is preliminary data.</text>
</comment>
<protein>
    <submittedName>
        <fullName evidence="2">Uncharacterized protein</fullName>
    </submittedName>
</protein>
<organism evidence="2 3">
    <name type="scientific">Rhizobium rhizogenes</name>
    <name type="common">Agrobacterium rhizogenes</name>
    <dbReference type="NCBI Taxonomy" id="359"/>
    <lineage>
        <taxon>Bacteria</taxon>
        <taxon>Pseudomonadati</taxon>
        <taxon>Pseudomonadota</taxon>
        <taxon>Alphaproteobacteria</taxon>
        <taxon>Hyphomicrobiales</taxon>
        <taxon>Rhizobiaceae</taxon>
        <taxon>Rhizobium/Agrobacterium group</taxon>
        <taxon>Rhizobium</taxon>
    </lineage>
</organism>
<gene>
    <name evidence="2" type="ORF">DC430_12225</name>
</gene>
<sequence>MQDDEGDDIFILIVDETYGGDEETYICDSDNYRRQLEQDFQVSFAPANIGAGADIPAFVTIIATAPVPVWAIVLSLFFLGKPINENLAAWGEIAAALRRFFSRPVVLSRHGAATLAVEAVVEEIGGLPKLIRLLSYRAHYAGFDDKLSSLPNSREIEASPPVLNLGHTQHVFEIEVDGIGFRVGVSGKNVEVVRIERAT</sequence>
<keyword evidence="1" id="KW-0472">Membrane</keyword>